<protein>
    <submittedName>
        <fullName evidence="1">Uncharacterized protein</fullName>
    </submittedName>
</protein>
<dbReference type="EMBL" id="JBEPCV010000005">
    <property type="protein sequence ID" value="MER6903824.1"/>
    <property type="molecule type" value="Genomic_DNA"/>
</dbReference>
<accession>A0ABV1VCN8</accession>
<evidence type="ECO:0000313" key="2">
    <source>
        <dbReference type="Proteomes" id="UP001490330"/>
    </source>
</evidence>
<proteinExistence type="predicted"/>
<comment type="caution">
    <text evidence="1">The sequence shown here is derived from an EMBL/GenBank/DDBJ whole genome shotgun (WGS) entry which is preliminary data.</text>
</comment>
<dbReference type="Proteomes" id="UP001490330">
    <property type="component" value="Unassembled WGS sequence"/>
</dbReference>
<name>A0ABV1VCN8_9ACTN</name>
<organism evidence="1 2">
    <name type="scientific">Streptomyces flaveolus</name>
    <dbReference type="NCBI Taxonomy" id="67297"/>
    <lineage>
        <taxon>Bacteria</taxon>
        <taxon>Bacillati</taxon>
        <taxon>Actinomycetota</taxon>
        <taxon>Actinomycetes</taxon>
        <taxon>Kitasatosporales</taxon>
        <taxon>Streptomycetaceae</taxon>
        <taxon>Streptomyces</taxon>
    </lineage>
</organism>
<gene>
    <name evidence="1" type="ORF">ABT322_08550</name>
</gene>
<reference evidence="1 2" key="1">
    <citation type="submission" date="2024-06" db="EMBL/GenBank/DDBJ databases">
        <title>The Natural Products Discovery Center: Release of the First 8490 Sequenced Strains for Exploring Actinobacteria Biosynthetic Diversity.</title>
        <authorList>
            <person name="Kalkreuter E."/>
            <person name="Kautsar S.A."/>
            <person name="Yang D."/>
            <person name="Bader C.D."/>
            <person name="Teijaro C.N."/>
            <person name="Fluegel L."/>
            <person name="Davis C.M."/>
            <person name="Simpson J.R."/>
            <person name="Lauterbach L."/>
            <person name="Steele A.D."/>
            <person name="Gui C."/>
            <person name="Meng S."/>
            <person name="Li G."/>
            <person name="Viehrig K."/>
            <person name="Ye F."/>
            <person name="Su P."/>
            <person name="Kiefer A.F."/>
            <person name="Nichols A."/>
            <person name="Cepeda A.J."/>
            <person name="Yan W."/>
            <person name="Fan B."/>
            <person name="Jiang Y."/>
            <person name="Adhikari A."/>
            <person name="Zheng C.-J."/>
            <person name="Schuster L."/>
            <person name="Cowan T.M."/>
            <person name="Smanski M.J."/>
            <person name="Chevrette M.G."/>
            <person name="De Carvalho L.P.S."/>
            <person name="Shen B."/>
        </authorList>
    </citation>
    <scope>NUCLEOTIDE SEQUENCE [LARGE SCALE GENOMIC DNA]</scope>
    <source>
        <strain evidence="1 2">NPDC000632</strain>
    </source>
</reference>
<sequence length="74" mass="8106">MVQVITFRAPESVGVHNMSDEEIEAYVSDVASYALNRLPEDIRPAGANAVELEAIRPGVAAEDLPPIWRRVCAE</sequence>
<keyword evidence="2" id="KW-1185">Reference proteome</keyword>
<evidence type="ECO:0000313" key="1">
    <source>
        <dbReference type="EMBL" id="MER6903824.1"/>
    </source>
</evidence>
<dbReference type="RefSeq" id="WP_350715455.1">
    <property type="nucleotide sequence ID" value="NZ_JBEPCO010000002.1"/>
</dbReference>